<dbReference type="HOGENOM" id="CLU_145163_1_0_1"/>
<dbReference type="STRING" id="13333.W1P0R8"/>
<sequence>MAETSVKASKNAGVGEVGSKLSWNSVFDMGRYPVKRIDVEESRNRASPPRPLMIVAPTEEGEYPVIIFFHGFILCNSYYNQLLSHVASHGFIAVAPQVNLYINFANSSKF</sequence>
<accession>W1P0R8</accession>
<reference evidence="2" key="1">
    <citation type="journal article" date="2013" name="Science">
        <title>The Amborella genome and the evolution of flowering plants.</title>
        <authorList>
            <consortium name="Amborella Genome Project"/>
        </authorList>
    </citation>
    <scope>NUCLEOTIDE SEQUENCE [LARGE SCALE GENOMIC DNA]</scope>
</reference>
<name>W1P0R8_AMBTC</name>
<dbReference type="Proteomes" id="UP000017836">
    <property type="component" value="Unassembled WGS sequence"/>
</dbReference>
<dbReference type="Pfam" id="PF07224">
    <property type="entry name" value="Chlorophyllase"/>
    <property type="match status" value="1"/>
</dbReference>
<dbReference type="AlphaFoldDB" id="W1P0R8"/>
<dbReference type="InterPro" id="IPR029058">
    <property type="entry name" value="AB_hydrolase_fold"/>
</dbReference>
<gene>
    <name evidence="1" type="ORF">AMTR_s00002p00271070</name>
</gene>
<dbReference type="eggNOG" id="ENOG502T14A">
    <property type="taxonomic scope" value="Eukaryota"/>
</dbReference>
<proteinExistence type="predicted"/>
<dbReference type="EMBL" id="KI394767">
    <property type="protein sequence ID" value="ERN01533.1"/>
    <property type="molecule type" value="Genomic_DNA"/>
</dbReference>
<keyword evidence="2" id="KW-1185">Reference proteome</keyword>
<dbReference type="UniPathway" id="UPA00674"/>
<dbReference type="InterPro" id="IPR017395">
    <property type="entry name" value="Chlorophyllase-like"/>
</dbReference>
<dbReference type="PANTHER" id="PTHR33428:SF2">
    <property type="entry name" value="CHLOROPHYLLASE-2"/>
    <property type="match status" value="1"/>
</dbReference>
<organism evidence="1 2">
    <name type="scientific">Amborella trichopoda</name>
    <dbReference type="NCBI Taxonomy" id="13333"/>
    <lineage>
        <taxon>Eukaryota</taxon>
        <taxon>Viridiplantae</taxon>
        <taxon>Streptophyta</taxon>
        <taxon>Embryophyta</taxon>
        <taxon>Tracheophyta</taxon>
        <taxon>Spermatophyta</taxon>
        <taxon>Magnoliopsida</taxon>
        <taxon>Amborellales</taxon>
        <taxon>Amborellaceae</taxon>
        <taxon>Amborella</taxon>
    </lineage>
</organism>
<dbReference type="GO" id="GO:0015996">
    <property type="term" value="P:chlorophyll catabolic process"/>
    <property type="evidence" value="ECO:0007669"/>
    <property type="project" value="UniProtKB-UniPathway"/>
</dbReference>
<dbReference type="PANTHER" id="PTHR33428">
    <property type="entry name" value="CHLOROPHYLLASE-2, CHLOROPLASTIC"/>
    <property type="match status" value="1"/>
</dbReference>
<evidence type="ECO:0000313" key="2">
    <source>
        <dbReference type="Proteomes" id="UP000017836"/>
    </source>
</evidence>
<evidence type="ECO:0000313" key="1">
    <source>
        <dbReference type="EMBL" id="ERN01533.1"/>
    </source>
</evidence>
<protein>
    <submittedName>
        <fullName evidence="1">Uncharacterized protein</fullName>
    </submittedName>
</protein>
<dbReference type="Gene3D" id="3.40.50.1820">
    <property type="entry name" value="alpha/beta hydrolase"/>
    <property type="match status" value="1"/>
</dbReference>
<dbReference type="Gramene" id="ERN01533">
    <property type="protein sequence ID" value="ERN01533"/>
    <property type="gene ID" value="AMTR_s00002p00271070"/>
</dbReference>
<dbReference type="OMA" id="APQVICD"/>
<dbReference type="SUPFAM" id="SSF53474">
    <property type="entry name" value="alpha/beta-Hydrolases"/>
    <property type="match status" value="1"/>
</dbReference>